<keyword evidence="1 6" id="KW-0285">Flavoprotein</keyword>
<protein>
    <submittedName>
        <fullName evidence="8">FMN-dependent oxidoreductase, nitrilotriacetate monooxygenase family</fullName>
    </submittedName>
</protein>
<dbReference type="PANTHER" id="PTHR30011">
    <property type="entry name" value="ALKANESULFONATE MONOOXYGENASE-RELATED"/>
    <property type="match status" value="1"/>
</dbReference>
<keyword evidence="3" id="KW-0560">Oxidoreductase</keyword>
<feature type="binding site" evidence="6">
    <location>
        <position position="231"/>
    </location>
    <ligand>
        <name>FMN</name>
        <dbReference type="ChEBI" id="CHEBI:58210"/>
    </ligand>
</feature>
<dbReference type="RefSeq" id="WP_146688095.1">
    <property type="nucleotide sequence ID" value="NZ_LT629750.1"/>
</dbReference>
<sequence>MTAYHDGSIRLAAFVTAGPGRPGGWRYAASESGWLDAEYYKHIARTLEHGLFDMAFFADILAVPDRYQASNDSQLRYGALGSLRLDPVVVLAIMASATRHLGLASTRSTSHYEPFEVARSFATLDHLSAGRAAWNVVTSFQDAEARNFSKGEQIPRHKRYDRADEFLEVVFKLWDSWDDDALVLDRETPLFADPDKVHYIDHKGEWFNVRGPLNVARPPQGYPVIIQAGASDRGRDFAAQWADVIFVSHDSLDSAKAFYRELKERAKAHGRDPRSLKILPAATPLVGETKAIIDSKRQTLSDLVNPHAGLSTLSYHLDVDLGLFPLDAPLPDVEVPGVQGHYQEVREATARDGLTLRELGKRYGSRYEGDFVGTPDRVADGLERWFREGAADGFTISAPHQPGGFEEFVRLVVPELQKRGLYRTQYEGKTLRDNLGLVRPQSGAWRAQAAKKHKVKEPT</sequence>
<proteinExistence type="inferred from homology"/>
<evidence type="ECO:0000256" key="6">
    <source>
        <dbReference type="PIRSR" id="PIRSR000337-1"/>
    </source>
</evidence>
<evidence type="ECO:0000313" key="8">
    <source>
        <dbReference type="EMBL" id="SDS84086.1"/>
    </source>
</evidence>
<feature type="domain" description="Luciferase-like" evidence="7">
    <location>
        <begin position="21"/>
        <end position="389"/>
    </location>
</feature>
<organism evidence="8 9">
    <name type="scientific">Bradyrhizobium canariense</name>
    <dbReference type="NCBI Taxonomy" id="255045"/>
    <lineage>
        <taxon>Bacteria</taxon>
        <taxon>Pseudomonadati</taxon>
        <taxon>Pseudomonadota</taxon>
        <taxon>Alphaproteobacteria</taxon>
        <taxon>Hyphomicrobiales</taxon>
        <taxon>Nitrobacteraceae</taxon>
        <taxon>Bradyrhizobium</taxon>
    </lineage>
</organism>
<feature type="binding site" evidence="6">
    <location>
        <position position="59"/>
    </location>
    <ligand>
        <name>FMN</name>
        <dbReference type="ChEBI" id="CHEBI:58210"/>
    </ligand>
</feature>
<comment type="similarity">
    <text evidence="5">Belongs to the NtaA/SnaA/DszA monooxygenase family.</text>
</comment>
<dbReference type="PIRSF" id="PIRSF000337">
    <property type="entry name" value="NTA_MOA"/>
    <property type="match status" value="1"/>
</dbReference>
<dbReference type="EMBL" id="LT629750">
    <property type="protein sequence ID" value="SDS84086.1"/>
    <property type="molecule type" value="Genomic_DNA"/>
</dbReference>
<reference evidence="9" key="1">
    <citation type="submission" date="2016-10" db="EMBL/GenBank/DDBJ databases">
        <authorList>
            <person name="Varghese N."/>
            <person name="Submissions S."/>
        </authorList>
    </citation>
    <scope>NUCLEOTIDE SEQUENCE [LARGE SCALE GENOMIC DNA]</scope>
    <source>
        <strain evidence="9">GAS369</strain>
    </source>
</reference>
<keyword evidence="9" id="KW-1185">Reference proteome</keyword>
<dbReference type="NCBIfam" id="TIGR03860">
    <property type="entry name" value="FMN_nitrolo"/>
    <property type="match status" value="1"/>
</dbReference>
<dbReference type="InterPro" id="IPR036661">
    <property type="entry name" value="Luciferase-like_sf"/>
</dbReference>
<dbReference type="GO" id="GO:0016705">
    <property type="term" value="F:oxidoreductase activity, acting on paired donors, with incorporation or reduction of molecular oxygen"/>
    <property type="evidence" value="ECO:0007669"/>
    <property type="project" value="InterPro"/>
</dbReference>
<evidence type="ECO:0000256" key="2">
    <source>
        <dbReference type="ARBA" id="ARBA00022643"/>
    </source>
</evidence>
<accession>A0A1H1VIF6</accession>
<dbReference type="Proteomes" id="UP000243904">
    <property type="component" value="Chromosome I"/>
</dbReference>
<dbReference type="CDD" id="cd01095">
    <property type="entry name" value="Nitrilotriacetate_monoxgenase"/>
    <property type="match status" value="1"/>
</dbReference>
<dbReference type="Gene3D" id="3.20.20.30">
    <property type="entry name" value="Luciferase-like domain"/>
    <property type="match status" value="1"/>
</dbReference>
<evidence type="ECO:0000256" key="4">
    <source>
        <dbReference type="ARBA" id="ARBA00023033"/>
    </source>
</evidence>
<evidence type="ECO:0000256" key="3">
    <source>
        <dbReference type="ARBA" id="ARBA00023002"/>
    </source>
</evidence>
<dbReference type="InterPro" id="IPR051260">
    <property type="entry name" value="Diverse_substr_monoxygenases"/>
</dbReference>
<dbReference type="SUPFAM" id="SSF51679">
    <property type="entry name" value="Bacterial luciferase-like"/>
    <property type="match status" value="1"/>
</dbReference>
<dbReference type="PANTHER" id="PTHR30011:SF16">
    <property type="entry name" value="C2H2 FINGER DOMAIN TRANSCRIPTION FACTOR (EUROFUNG)-RELATED"/>
    <property type="match status" value="1"/>
</dbReference>
<dbReference type="InterPro" id="IPR016215">
    <property type="entry name" value="NTA_MOA"/>
</dbReference>
<evidence type="ECO:0000313" key="9">
    <source>
        <dbReference type="Proteomes" id="UP000243904"/>
    </source>
</evidence>
<evidence type="ECO:0000256" key="5">
    <source>
        <dbReference type="ARBA" id="ARBA00033748"/>
    </source>
</evidence>
<dbReference type="AlphaFoldDB" id="A0A1H1VIF6"/>
<dbReference type="Pfam" id="PF00296">
    <property type="entry name" value="Bac_luciferase"/>
    <property type="match status" value="1"/>
</dbReference>
<feature type="binding site" evidence="6">
    <location>
        <position position="106"/>
    </location>
    <ligand>
        <name>FMN</name>
        <dbReference type="ChEBI" id="CHEBI:58210"/>
    </ligand>
</feature>
<dbReference type="GO" id="GO:0004497">
    <property type="term" value="F:monooxygenase activity"/>
    <property type="evidence" value="ECO:0007669"/>
    <property type="project" value="UniProtKB-KW"/>
</dbReference>
<evidence type="ECO:0000259" key="7">
    <source>
        <dbReference type="Pfam" id="PF00296"/>
    </source>
</evidence>
<feature type="binding site" evidence="6">
    <location>
        <position position="160"/>
    </location>
    <ligand>
        <name>FMN</name>
        <dbReference type="ChEBI" id="CHEBI:58210"/>
    </ligand>
</feature>
<keyword evidence="4 8" id="KW-0503">Monooxygenase</keyword>
<gene>
    <name evidence="8" type="ORF">SAMN05444158_3409</name>
</gene>
<dbReference type="InterPro" id="IPR011251">
    <property type="entry name" value="Luciferase-like_dom"/>
</dbReference>
<evidence type="ECO:0000256" key="1">
    <source>
        <dbReference type="ARBA" id="ARBA00022630"/>
    </source>
</evidence>
<name>A0A1H1VIF6_9BRAD</name>
<keyword evidence="2 6" id="KW-0288">FMN</keyword>